<feature type="region of interest" description="Disordered" evidence="1">
    <location>
        <begin position="114"/>
        <end position="133"/>
    </location>
</feature>
<keyword evidence="3" id="KW-1185">Reference proteome</keyword>
<feature type="compositionally biased region" description="Basic residues" evidence="1">
    <location>
        <begin position="499"/>
        <end position="511"/>
    </location>
</feature>
<organism evidence="2 3">
    <name type="scientific">Passalora fulva</name>
    <name type="common">Tomato leaf mold</name>
    <name type="synonym">Cladosporium fulvum</name>
    <dbReference type="NCBI Taxonomy" id="5499"/>
    <lineage>
        <taxon>Eukaryota</taxon>
        <taxon>Fungi</taxon>
        <taxon>Dikarya</taxon>
        <taxon>Ascomycota</taxon>
        <taxon>Pezizomycotina</taxon>
        <taxon>Dothideomycetes</taxon>
        <taxon>Dothideomycetidae</taxon>
        <taxon>Mycosphaerellales</taxon>
        <taxon>Mycosphaerellaceae</taxon>
        <taxon>Fulvia</taxon>
    </lineage>
</organism>
<dbReference type="GeneID" id="71988555"/>
<feature type="compositionally biased region" description="Acidic residues" evidence="1">
    <location>
        <begin position="601"/>
        <end position="613"/>
    </location>
</feature>
<feature type="compositionally biased region" description="Low complexity" evidence="1">
    <location>
        <begin position="330"/>
        <end position="340"/>
    </location>
</feature>
<feature type="compositionally biased region" description="Basic and acidic residues" evidence="1">
    <location>
        <begin position="142"/>
        <end position="152"/>
    </location>
</feature>
<name>A0A9Q8P6G7_PASFU</name>
<reference evidence="2" key="2">
    <citation type="journal article" date="2022" name="Microb. Genom.">
        <title>A chromosome-scale genome assembly of the tomato pathogen Cladosporium fulvum reveals a compartmentalized genome architecture and the presence of a dispensable chromosome.</title>
        <authorList>
            <person name="Zaccaron A.Z."/>
            <person name="Chen L.H."/>
            <person name="Samaras A."/>
            <person name="Stergiopoulos I."/>
        </authorList>
    </citation>
    <scope>NUCLEOTIDE SEQUENCE</scope>
    <source>
        <strain evidence="2">Race5_Kim</strain>
    </source>
</reference>
<protein>
    <submittedName>
        <fullName evidence="2">Uncharacterized protein</fullName>
    </submittedName>
</protein>
<evidence type="ECO:0000313" key="3">
    <source>
        <dbReference type="Proteomes" id="UP000756132"/>
    </source>
</evidence>
<feature type="region of interest" description="Disordered" evidence="1">
    <location>
        <begin position="243"/>
        <end position="626"/>
    </location>
</feature>
<dbReference type="AlphaFoldDB" id="A0A9Q8P6G7"/>
<feature type="compositionally biased region" description="Acidic residues" evidence="1">
    <location>
        <begin position="278"/>
        <end position="288"/>
    </location>
</feature>
<gene>
    <name evidence="2" type="ORF">CLAFUR5_08677</name>
</gene>
<dbReference type="Proteomes" id="UP000756132">
    <property type="component" value="Chromosome 3"/>
</dbReference>
<accession>A0A9Q8P6G7</accession>
<dbReference type="OrthoDB" id="5423493at2759"/>
<feature type="compositionally biased region" description="Polar residues" evidence="1">
    <location>
        <begin position="243"/>
        <end position="261"/>
    </location>
</feature>
<feature type="compositionally biased region" description="Basic residues" evidence="1">
    <location>
        <begin position="115"/>
        <end position="126"/>
    </location>
</feature>
<feature type="compositionally biased region" description="Low complexity" evidence="1">
    <location>
        <begin position="7"/>
        <end position="25"/>
    </location>
</feature>
<feature type="compositionally biased region" description="Low complexity" evidence="1">
    <location>
        <begin position="565"/>
        <end position="580"/>
    </location>
</feature>
<evidence type="ECO:0000313" key="2">
    <source>
        <dbReference type="EMBL" id="UJO14984.1"/>
    </source>
</evidence>
<sequence length="663" mass="71868">MARLRNAPASEATAAVPATRTTRGRPALKEKTNTTRPSTAPVYEDDGNMDDLIKDAKPKRGRPKKAPQLSDELLMTSGLGLQDGAGANQDSEAPMTTDELAKSDDVPVRVAIAKPNRRPARPGRKVLHNEQQNKVLEGLKQRMEATAKDQRAKPAPKAPLETAEVDSDTIVVAQRSSVKATEPPVERSDFSLSPSPPPPGKLSTARRPSVVQPGSALRLQNTPAVEASMLALKNFKRRPRQLSMLQMVQQRTASARPSLANTAAADPAVQDTSVFDLDVSDEEDDFAPEAEGTPLKVTKAQRKSSAKKTAAVDDEFKSKSSTKKRKSTDVDSSMVSLSSSRSKRRKSTRDEDEVEESLPAAHEFAALPTSSARAATPLPAETSDIQVVNSPSTSTPPTEPSSTRHHSPDKEDDFAVPSTELQEPLVRSSPTPELEDEADGAIPNGTMAEPLSSSPVHRASKIMDSFDAPPMTQISPPAKPQRKKKVKPLTTSALQSLLPKKRAPMRAHRKKTEYDLESDSDEEGSQLDASHLEDDEDELGGALRRKKATPLKNAKRGRQGKGTTARASSKAPARKAPAASKSKKASRTYGRAATSDKENDGYDSAEEEEEESTLPEVSISMEDASLSKELEDAKKKFAEVDDFDMEFESMSHEDHRSSSQGWR</sequence>
<proteinExistence type="predicted"/>
<feature type="compositionally biased region" description="Acidic residues" evidence="1">
    <location>
        <begin position="515"/>
        <end position="525"/>
    </location>
</feature>
<dbReference type="EMBL" id="CP090165">
    <property type="protein sequence ID" value="UJO14984.1"/>
    <property type="molecule type" value="Genomic_DNA"/>
</dbReference>
<evidence type="ECO:0000256" key="1">
    <source>
        <dbReference type="SAM" id="MobiDB-lite"/>
    </source>
</evidence>
<feature type="region of interest" description="Disordered" evidence="1">
    <location>
        <begin position="1"/>
        <end position="108"/>
    </location>
</feature>
<feature type="compositionally biased region" description="Basic residues" evidence="1">
    <location>
        <begin position="543"/>
        <end position="559"/>
    </location>
</feature>
<dbReference type="OMA" id="EFESMSH"/>
<dbReference type="KEGG" id="ffu:CLAFUR5_08677"/>
<dbReference type="RefSeq" id="XP_047759350.1">
    <property type="nucleotide sequence ID" value="XM_047907825.1"/>
</dbReference>
<feature type="region of interest" description="Disordered" evidence="1">
    <location>
        <begin position="142"/>
        <end position="219"/>
    </location>
</feature>
<reference evidence="2" key="1">
    <citation type="submission" date="2021-12" db="EMBL/GenBank/DDBJ databases">
        <authorList>
            <person name="Zaccaron A."/>
            <person name="Stergiopoulos I."/>
        </authorList>
    </citation>
    <scope>NUCLEOTIDE SEQUENCE</scope>
    <source>
        <strain evidence="2">Race5_Kim</strain>
    </source>
</reference>